<protein>
    <submittedName>
        <fullName evidence="1">Uncharacterized protein</fullName>
    </submittedName>
</protein>
<reference evidence="1" key="1">
    <citation type="submission" date="2018-05" db="EMBL/GenBank/DDBJ databases">
        <authorList>
            <person name="Lanie J.A."/>
            <person name="Ng W.-L."/>
            <person name="Kazmierczak K.M."/>
            <person name="Andrzejewski T.M."/>
            <person name="Davidsen T.M."/>
            <person name="Wayne K.J."/>
            <person name="Tettelin H."/>
            <person name="Glass J.I."/>
            <person name="Rusch D."/>
            <person name="Podicherti R."/>
            <person name="Tsui H.-C.T."/>
            <person name="Winkler M.E."/>
        </authorList>
    </citation>
    <scope>NUCLEOTIDE SEQUENCE</scope>
</reference>
<proteinExistence type="predicted"/>
<dbReference type="AlphaFoldDB" id="A0A382IVJ8"/>
<name>A0A382IVJ8_9ZZZZ</name>
<feature type="non-terminal residue" evidence="1">
    <location>
        <position position="27"/>
    </location>
</feature>
<sequence length="27" mass="3221">MVTSRSPIALQNIRKQFQSIYDLERLL</sequence>
<dbReference type="EMBL" id="UINC01069732">
    <property type="protein sequence ID" value="SVC03339.1"/>
    <property type="molecule type" value="Genomic_DNA"/>
</dbReference>
<accession>A0A382IVJ8</accession>
<organism evidence="1">
    <name type="scientific">marine metagenome</name>
    <dbReference type="NCBI Taxonomy" id="408172"/>
    <lineage>
        <taxon>unclassified sequences</taxon>
        <taxon>metagenomes</taxon>
        <taxon>ecological metagenomes</taxon>
    </lineage>
</organism>
<gene>
    <name evidence="1" type="ORF">METZ01_LOCUS256193</name>
</gene>
<evidence type="ECO:0000313" key="1">
    <source>
        <dbReference type="EMBL" id="SVC03339.1"/>
    </source>
</evidence>